<dbReference type="PANTHER" id="PTHR46010">
    <property type="entry name" value="PROTEIN IWS1 HOMOLOG"/>
    <property type="match status" value="1"/>
</dbReference>
<comment type="similarity">
    <text evidence="2">Belongs to the IWS1 family.</text>
</comment>
<feature type="compositionally biased region" description="Basic and acidic residues" evidence="4">
    <location>
        <begin position="86"/>
        <end position="97"/>
    </location>
</feature>
<dbReference type="PANTHER" id="PTHR46010:SF1">
    <property type="entry name" value="PROTEIN IWS1 HOMOLOG"/>
    <property type="match status" value="1"/>
</dbReference>
<evidence type="ECO:0000259" key="5">
    <source>
        <dbReference type="PROSITE" id="PS51319"/>
    </source>
</evidence>
<dbReference type="GO" id="GO:0005634">
    <property type="term" value="C:nucleus"/>
    <property type="evidence" value="ECO:0007669"/>
    <property type="project" value="UniProtKB-SubCell"/>
</dbReference>
<dbReference type="InterPro" id="IPR017923">
    <property type="entry name" value="TFIIS_N"/>
</dbReference>
<feature type="region of interest" description="Disordered" evidence="4">
    <location>
        <begin position="340"/>
        <end position="373"/>
    </location>
</feature>
<protein>
    <recommendedName>
        <fullName evidence="5">TFIIS N-terminal domain-containing protein</fullName>
    </recommendedName>
</protein>
<dbReference type="OrthoDB" id="21124at2759"/>
<evidence type="ECO:0000313" key="7">
    <source>
        <dbReference type="Proteomes" id="UP000267821"/>
    </source>
</evidence>
<feature type="compositionally biased region" description="Gly residues" evidence="4">
    <location>
        <begin position="116"/>
        <end position="130"/>
    </location>
</feature>
<dbReference type="EMBL" id="ML121551">
    <property type="protein sequence ID" value="RPB22567.1"/>
    <property type="molecule type" value="Genomic_DNA"/>
</dbReference>
<evidence type="ECO:0000256" key="1">
    <source>
        <dbReference type="ARBA" id="ARBA00037349"/>
    </source>
</evidence>
<reference evidence="6 7" key="1">
    <citation type="journal article" date="2018" name="Nat. Ecol. Evol.">
        <title>Pezizomycetes genomes reveal the molecular basis of ectomycorrhizal truffle lifestyle.</title>
        <authorList>
            <person name="Murat C."/>
            <person name="Payen T."/>
            <person name="Noel B."/>
            <person name="Kuo A."/>
            <person name="Morin E."/>
            <person name="Chen J."/>
            <person name="Kohler A."/>
            <person name="Krizsan K."/>
            <person name="Balestrini R."/>
            <person name="Da Silva C."/>
            <person name="Montanini B."/>
            <person name="Hainaut M."/>
            <person name="Levati E."/>
            <person name="Barry K.W."/>
            <person name="Belfiori B."/>
            <person name="Cichocki N."/>
            <person name="Clum A."/>
            <person name="Dockter R.B."/>
            <person name="Fauchery L."/>
            <person name="Guy J."/>
            <person name="Iotti M."/>
            <person name="Le Tacon F."/>
            <person name="Lindquist E.A."/>
            <person name="Lipzen A."/>
            <person name="Malagnac F."/>
            <person name="Mello A."/>
            <person name="Molinier V."/>
            <person name="Miyauchi S."/>
            <person name="Poulain J."/>
            <person name="Riccioni C."/>
            <person name="Rubini A."/>
            <person name="Sitrit Y."/>
            <person name="Splivallo R."/>
            <person name="Traeger S."/>
            <person name="Wang M."/>
            <person name="Zifcakova L."/>
            <person name="Wipf D."/>
            <person name="Zambonelli A."/>
            <person name="Paolocci F."/>
            <person name="Nowrousian M."/>
            <person name="Ottonello S."/>
            <person name="Baldrian P."/>
            <person name="Spatafora J.W."/>
            <person name="Henrissat B."/>
            <person name="Nagy L.G."/>
            <person name="Aury J.M."/>
            <person name="Wincker P."/>
            <person name="Grigoriev I.V."/>
            <person name="Bonfante P."/>
            <person name="Martin F.M."/>
        </authorList>
    </citation>
    <scope>NUCLEOTIDE SEQUENCE [LARGE SCALE GENOMIC DNA]</scope>
    <source>
        <strain evidence="6 7">ATCC MYA-4762</strain>
    </source>
</reference>
<dbReference type="InterPro" id="IPR035441">
    <property type="entry name" value="TFIIS/LEDGF_dom_sf"/>
</dbReference>
<feature type="region of interest" description="Disordered" evidence="4">
    <location>
        <begin position="1"/>
        <end position="20"/>
    </location>
</feature>
<proteinExistence type="inferred from homology"/>
<feature type="region of interest" description="Disordered" evidence="4">
    <location>
        <begin position="412"/>
        <end position="431"/>
    </location>
</feature>
<evidence type="ECO:0000256" key="3">
    <source>
        <dbReference type="PROSITE-ProRule" id="PRU00649"/>
    </source>
</evidence>
<dbReference type="Gene3D" id="1.20.930.10">
    <property type="entry name" value="Conserved domain common to transcription factors TFIIS, elongin A, CRSP70"/>
    <property type="match status" value="1"/>
</dbReference>
<dbReference type="Pfam" id="PF08711">
    <property type="entry name" value="Med26"/>
    <property type="match status" value="1"/>
</dbReference>
<keyword evidence="7" id="KW-1185">Reference proteome</keyword>
<dbReference type="InParanoid" id="A0A3N4LI42"/>
<dbReference type="GO" id="GO:0016973">
    <property type="term" value="P:poly(A)+ mRNA export from nucleus"/>
    <property type="evidence" value="ECO:0007669"/>
    <property type="project" value="TreeGrafter"/>
</dbReference>
<organism evidence="6 7">
    <name type="scientific">Terfezia boudieri ATCC MYA-4762</name>
    <dbReference type="NCBI Taxonomy" id="1051890"/>
    <lineage>
        <taxon>Eukaryota</taxon>
        <taxon>Fungi</taxon>
        <taxon>Dikarya</taxon>
        <taxon>Ascomycota</taxon>
        <taxon>Pezizomycotina</taxon>
        <taxon>Pezizomycetes</taxon>
        <taxon>Pezizales</taxon>
        <taxon>Pezizaceae</taxon>
        <taxon>Terfezia</taxon>
    </lineage>
</organism>
<name>A0A3N4LI42_9PEZI</name>
<dbReference type="PROSITE" id="PS51319">
    <property type="entry name" value="TFIIS_N"/>
    <property type="match status" value="1"/>
</dbReference>
<feature type="compositionally biased region" description="Basic and acidic residues" evidence="4">
    <location>
        <begin position="136"/>
        <end position="145"/>
    </location>
</feature>
<feature type="domain" description="TFIIS N-terminal" evidence="5">
    <location>
        <begin position="245"/>
        <end position="322"/>
    </location>
</feature>
<dbReference type="InterPro" id="IPR051037">
    <property type="entry name" value="RNAPII_TF_IWS1"/>
</dbReference>
<evidence type="ECO:0000256" key="2">
    <source>
        <dbReference type="ARBA" id="ARBA00037992"/>
    </source>
</evidence>
<comment type="subcellular location">
    <subcellularLocation>
        <location evidence="3">Nucleus</location>
    </subcellularLocation>
</comment>
<dbReference type="SUPFAM" id="SSF47676">
    <property type="entry name" value="Conserved domain common to transcription factors TFIIS, elongin A, CRSP70"/>
    <property type="match status" value="1"/>
</dbReference>
<gene>
    <name evidence="6" type="ORF">L211DRAFT_810690</name>
</gene>
<dbReference type="Proteomes" id="UP000267821">
    <property type="component" value="Unassembled WGS sequence"/>
</dbReference>
<keyword evidence="3" id="KW-0539">Nucleus</keyword>
<feature type="region of interest" description="Disordered" evidence="4">
    <location>
        <begin position="80"/>
        <end position="145"/>
    </location>
</feature>
<dbReference type="STRING" id="1051890.A0A3N4LI42"/>
<sequence>MDITDGLEHLGPSASEEKPKLTADALAVLDERKADAEADDASDSDLSEIDDNLFKDYQQAIPLNNRPVVPIDEDAVARLGVHRRQRDPNEVTHDRPIIKKGGKRRRREEDGEEELGGVGRRTGGGGGGGRKGGRAVRAEGERPERPARILTAEEQRIADLDAKIGEALKSKTKRRKKKDEVELEQFQDDLIANLRDRMIAAAERDYADVKSGHAATHKIRMLEEVRSVITKPNLVVSCMDNNFLSAVRRWLEPLDNNALPAYSIQKDLFKYLTSINPDVENLRESGIGKIVSFYTKDVRPQPDIKRQANTLMRDWTRPILGRSDDYKTKLWQEAKYDPSQVFSQSASQRAPREDEDRDPLALPARNPNRTRVPMSMPKTYEIVPKSTVTPGGVKMFGSQADELVKRVKARQMAMKKGGKKSGLSIEGRGLY</sequence>
<dbReference type="AlphaFoldDB" id="A0A3N4LI42"/>
<evidence type="ECO:0000256" key="4">
    <source>
        <dbReference type="SAM" id="MobiDB-lite"/>
    </source>
</evidence>
<accession>A0A3N4LI42</accession>
<evidence type="ECO:0000313" key="6">
    <source>
        <dbReference type="EMBL" id="RPB22567.1"/>
    </source>
</evidence>
<dbReference type="FunCoup" id="A0A3N4LI42">
    <property type="interactions" value="345"/>
</dbReference>
<comment type="function">
    <text evidence="1">Transcription factor involved in RNA polymerase II transcription regulation. May function in both SPT15/TBP post-recruitment and recruitment steps of transcription.</text>
</comment>